<evidence type="ECO:0000256" key="3">
    <source>
        <dbReference type="ARBA" id="ARBA00022679"/>
    </source>
</evidence>
<evidence type="ECO:0000256" key="6">
    <source>
        <dbReference type="ARBA" id="ARBA00022840"/>
    </source>
</evidence>
<dbReference type="InterPro" id="IPR008271">
    <property type="entry name" value="Ser/Thr_kinase_AS"/>
</dbReference>
<feature type="compositionally biased region" description="Low complexity" evidence="8">
    <location>
        <begin position="293"/>
        <end position="328"/>
    </location>
</feature>
<keyword evidence="2 10" id="KW-0723">Serine/threonine-protein kinase</keyword>
<dbReference type="SUPFAM" id="SSF56112">
    <property type="entry name" value="Protein kinase-like (PK-like)"/>
    <property type="match status" value="1"/>
</dbReference>
<dbReference type="EMBL" id="JAPCID010000046">
    <property type="protein sequence ID" value="MDA0140892.1"/>
    <property type="molecule type" value="Genomic_DNA"/>
</dbReference>
<keyword evidence="5 10" id="KW-0418">Kinase</keyword>
<evidence type="ECO:0000256" key="2">
    <source>
        <dbReference type="ARBA" id="ARBA00022527"/>
    </source>
</evidence>
<gene>
    <name evidence="10" type="ORF">OJ962_25575</name>
</gene>
<dbReference type="GO" id="GO:0004674">
    <property type="term" value="F:protein serine/threonine kinase activity"/>
    <property type="evidence" value="ECO:0007669"/>
    <property type="project" value="UniProtKB-KW"/>
</dbReference>
<feature type="compositionally biased region" description="Basic and acidic residues" evidence="8">
    <location>
        <begin position="353"/>
        <end position="364"/>
    </location>
</feature>
<comment type="caution">
    <text evidence="10">The sequence shown here is derived from an EMBL/GenBank/DDBJ whole genome shotgun (WGS) entry which is preliminary data.</text>
</comment>
<dbReference type="InterPro" id="IPR017441">
    <property type="entry name" value="Protein_kinase_ATP_BS"/>
</dbReference>
<dbReference type="Gene3D" id="3.30.200.20">
    <property type="entry name" value="Phosphorylase Kinase, domain 1"/>
    <property type="match status" value="1"/>
</dbReference>
<keyword evidence="3" id="KW-0808">Transferase</keyword>
<feature type="binding site" evidence="7">
    <location>
        <position position="40"/>
    </location>
    <ligand>
        <name>ATP</name>
        <dbReference type="ChEBI" id="CHEBI:30616"/>
    </ligand>
</feature>
<accession>A0ABT4RQP3</accession>
<dbReference type="InterPro" id="IPR000719">
    <property type="entry name" value="Prot_kinase_dom"/>
</dbReference>
<keyword evidence="4 7" id="KW-0547">Nucleotide-binding</keyword>
<evidence type="ECO:0000256" key="4">
    <source>
        <dbReference type="ARBA" id="ARBA00022741"/>
    </source>
</evidence>
<keyword evidence="11" id="KW-1185">Reference proteome</keyword>
<proteinExistence type="predicted"/>
<dbReference type="PANTHER" id="PTHR43289">
    <property type="entry name" value="MITOGEN-ACTIVATED PROTEIN KINASE KINASE KINASE 20-RELATED"/>
    <property type="match status" value="1"/>
</dbReference>
<dbReference type="PROSITE" id="PS50011">
    <property type="entry name" value="PROTEIN_KINASE_DOM"/>
    <property type="match status" value="1"/>
</dbReference>
<evidence type="ECO:0000313" key="11">
    <source>
        <dbReference type="Proteomes" id="UP001147700"/>
    </source>
</evidence>
<dbReference type="RefSeq" id="WP_270006693.1">
    <property type="nucleotide sequence ID" value="NZ_JAPCID010000046.1"/>
</dbReference>
<dbReference type="CDD" id="cd14014">
    <property type="entry name" value="STKc_PknB_like"/>
    <property type="match status" value="1"/>
</dbReference>
<feature type="compositionally biased region" description="Low complexity" evidence="8">
    <location>
        <begin position="454"/>
        <end position="470"/>
    </location>
</feature>
<protein>
    <recommendedName>
        <fullName evidence="1">non-specific serine/threonine protein kinase</fullName>
        <ecNumber evidence="1">2.7.11.1</ecNumber>
    </recommendedName>
</protein>
<organism evidence="10 11">
    <name type="scientific">Solirubrobacter deserti</name>
    <dbReference type="NCBI Taxonomy" id="2282478"/>
    <lineage>
        <taxon>Bacteria</taxon>
        <taxon>Bacillati</taxon>
        <taxon>Actinomycetota</taxon>
        <taxon>Thermoleophilia</taxon>
        <taxon>Solirubrobacterales</taxon>
        <taxon>Solirubrobacteraceae</taxon>
        <taxon>Solirubrobacter</taxon>
    </lineage>
</organism>
<evidence type="ECO:0000256" key="8">
    <source>
        <dbReference type="SAM" id="MobiDB-lite"/>
    </source>
</evidence>
<reference evidence="10" key="1">
    <citation type="submission" date="2022-10" db="EMBL/GenBank/DDBJ databases">
        <title>The WGS of Solirubrobacter sp. CPCC 204708.</title>
        <authorList>
            <person name="Jiang Z."/>
        </authorList>
    </citation>
    <scope>NUCLEOTIDE SEQUENCE</scope>
    <source>
        <strain evidence="10">CPCC 204708</strain>
    </source>
</reference>
<dbReference type="InterPro" id="IPR011009">
    <property type="entry name" value="Kinase-like_dom_sf"/>
</dbReference>
<dbReference type="Pfam" id="PF00069">
    <property type="entry name" value="Pkinase"/>
    <property type="match status" value="1"/>
</dbReference>
<dbReference type="SMART" id="SM00220">
    <property type="entry name" value="S_TKc"/>
    <property type="match status" value="1"/>
</dbReference>
<evidence type="ECO:0000256" key="1">
    <source>
        <dbReference type="ARBA" id="ARBA00012513"/>
    </source>
</evidence>
<dbReference type="PROSITE" id="PS00108">
    <property type="entry name" value="PROTEIN_KINASE_ST"/>
    <property type="match status" value="1"/>
</dbReference>
<evidence type="ECO:0000256" key="5">
    <source>
        <dbReference type="ARBA" id="ARBA00022777"/>
    </source>
</evidence>
<dbReference type="PANTHER" id="PTHR43289:SF6">
    <property type="entry name" value="SERINE_THREONINE-PROTEIN KINASE NEKL-3"/>
    <property type="match status" value="1"/>
</dbReference>
<evidence type="ECO:0000259" key="9">
    <source>
        <dbReference type="PROSITE" id="PS50011"/>
    </source>
</evidence>
<evidence type="ECO:0000313" key="10">
    <source>
        <dbReference type="EMBL" id="MDA0140892.1"/>
    </source>
</evidence>
<dbReference type="Proteomes" id="UP001147700">
    <property type="component" value="Unassembled WGS sequence"/>
</dbReference>
<feature type="region of interest" description="Disordered" evidence="8">
    <location>
        <begin position="275"/>
        <end position="470"/>
    </location>
</feature>
<sequence length="769" mass="78802">MLAPGDIVAGYRIDGVLGRGGMGVVYTATQLSLNRTVALKFLADVLTSDQDFRERFRREGLIQAALDHPNIVPVYEAGEVDEGLFLAMRLVRGSNLKELILGGGLSVARALRVLGPIADALDAAHEAELIHRDIKPQNILVGARDHAYLADFGLTKEAGATGVTKTGQFVGTFDYVAPELISGEIGGRGSDQYALTAVLYECLTGEVPFVRLTDAALLYAHVADPAPSVTARRGDLPGASDAVMARGLAREPGERLESASAMVAAAAEALADVAEDAPGPFGSPMPTDPRRSPTTVRGTTRAAAPRADTPAAAQDTPASPLRTAAAVATPPPAETAPDTRISARVRSPQTPARETRVSERRAGEEASGAVRAAPSETPASGRAAAPASAGAAAAPETRGWAGEAPAEAREAAPETRVSERGAQSGQAAPETRVSERGAAAGDTPYVAREAVPETRVSARTAAAGATTSEAAQRRRPALAVLSVIVVGAAVGAFLAGRSGSPEPVAAPAPVTVSAGGVQLTAPTGWRRAEAPVIPGLDLKDPVSIGASDGGAVAGTLTDPSGPQLLPAGFLEGLGNPPATDDRVKLGEAEAMRFRDLRPNGFDKPLTVYVVPLTTGAAAVACHGPQRACDETAASLRLEGHDTRPVGPSAEFAEDVDGLASELEAARSASTRALGRARTRTAQANALAALAGAYREAGQTELAAGPAERALATQITSRVKTAADAYGDAAQAARSGRERAYAQARSAARRAETSLQGAFDRLEEAGYRVG</sequence>
<dbReference type="Gene3D" id="1.10.510.10">
    <property type="entry name" value="Transferase(Phosphotransferase) domain 1"/>
    <property type="match status" value="1"/>
</dbReference>
<evidence type="ECO:0000256" key="7">
    <source>
        <dbReference type="PROSITE-ProRule" id="PRU10141"/>
    </source>
</evidence>
<feature type="compositionally biased region" description="Low complexity" evidence="8">
    <location>
        <begin position="376"/>
        <end position="405"/>
    </location>
</feature>
<dbReference type="EC" id="2.7.11.1" evidence="1"/>
<feature type="domain" description="Protein kinase" evidence="9">
    <location>
        <begin position="11"/>
        <end position="270"/>
    </location>
</feature>
<feature type="compositionally biased region" description="Basic and acidic residues" evidence="8">
    <location>
        <begin position="406"/>
        <end position="419"/>
    </location>
</feature>
<keyword evidence="6 7" id="KW-0067">ATP-binding</keyword>
<name>A0ABT4RQP3_9ACTN</name>
<dbReference type="PROSITE" id="PS00107">
    <property type="entry name" value="PROTEIN_KINASE_ATP"/>
    <property type="match status" value="1"/>
</dbReference>